<gene>
    <name evidence="5" type="ORF">QTP70_019439</name>
</gene>
<dbReference type="Pfam" id="PF12796">
    <property type="entry name" value="Ank_2"/>
    <property type="match status" value="3"/>
</dbReference>
<feature type="region of interest" description="Disordered" evidence="4">
    <location>
        <begin position="257"/>
        <end position="285"/>
    </location>
</feature>
<keyword evidence="2 3" id="KW-0040">ANK repeat</keyword>
<evidence type="ECO:0000256" key="1">
    <source>
        <dbReference type="ARBA" id="ARBA00022737"/>
    </source>
</evidence>
<accession>A0AAE0V0Q6</accession>
<evidence type="ECO:0000256" key="4">
    <source>
        <dbReference type="SAM" id="MobiDB-lite"/>
    </source>
</evidence>
<reference evidence="5" key="1">
    <citation type="submission" date="2023-06" db="EMBL/GenBank/DDBJ databases">
        <title>Male Hemibagrus guttatus genome.</title>
        <authorList>
            <person name="Bian C."/>
        </authorList>
    </citation>
    <scope>NUCLEOTIDE SEQUENCE</scope>
    <source>
        <strain evidence="5">Male_cb2023</strain>
        <tissue evidence="5">Muscle</tissue>
    </source>
</reference>
<dbReference type="InterPro" id="IPR036770">
    <property type="entry name" value="Ankyrin_rpt-contain_sf"/>
</dbReference>
<feature type="repeat" description="ANK" evidence="3">
    <location>
        <begin position="126"/>
        <end position="158"/>
    </location>
</feature>
<feature type="compositionally biased region" description="Basic residues" evidence="4">
    <location>
        <begin position="276"/>
        <end position="285"/>
    </location>
</feature>
<dbReference type="PANTHER" id="PTHR24179">
    <property type="entry name" value="PROTEIN PHOSPHATASE 1 REGULATORY SUBUNIT 12"/>
    <property type="match status" value="1"/>
</dbReference>
<feature type="repeat" description="ANK" evidence="3">
    <location>
        <begin position="448"/>
        <end position="480"/>
    </location>
</feature>
<dbReference type="SMART" id="SM00248">
    <property type="entry name" value="ANK"/>
    <property type="match status" value="7"/>
</dbReference>
<feature type="region of interest" description="Disordered" evidence="4">
    <location>
        <begin position="590"/>
        <end position="700"/>
    </location>
</feature>
<name>A0AAE0V0Q6_9TELE</name>
<proteinExistence type="predicted"/>
<dbReference type="Proteomes" id="UP001274896">
    <property type="component" value="Unassembled WGS sequence"/>
</dbReference>
<feature type="region of interest" description="Disordered" evidence="4">
    <location>
        <begin position="61"/>
        <end position="90"/>
    </location>
</feature>
<protein>
    <recommendedName>
        <fullName evidence="7">Protein phosphatase 1 regulatory subunit 16A</fullName>
    </recommendedName>
</protein>
<evidence type="ECO:0000256" key="3">
    <source>
        <dbReference type="PROSITE-ProRule" id="PRU00023"/>
    </source>
</evidence>
<feature type="non-terminal residue" evidence="5">
    <location>
        <position position="1"/>
    </location>
</feature>
<dbReference type="PROSITE" id="PS50297">
    <property type="entry name" value="ANK_REP_REGION"/>
    <property type="match status" value="6"/>
</dbReference>
<dbReference type="GO" id="GO:0017020">
    <property type="term" value="F:myosin phosphatase regulator activity"/>
    <property type="evidence" value="ECO:0007669"/>
    <property type="project" value="TreeGrafter"/>
</dbReference>
<evidence type="ECO:0000313" key="5">
    <source>
        <dbReference type="EMBL" id="KAK3529190.1"/>
    </source>
</evidence>
<sequence length="1109" mass="118978">ETSLNQTEPRFFLVVFFLEMAEHGELLAEMTSVGRLSTTDRLKHAQKRRVQQLKGWAQMEKENARMGKNSVAQRKSDGEKKGKKNGGKRVRFPNNITLLEAAARNDLNEVRELLKNGVNPDLFNEDGLTALHQCCIDDFVDVVRCLLESGANVNACDSELWTPLHAAATCGHTGLVQILVQAGADLLAVNADGNMPYDLCEDEATLELIEVVMAEQEHGELLAEMTSVGRLSTTDRLKHAQKRRVQQLKGWAQMEKENARMGKNSVAQRKSDGEKKGKKNGGKRVRFPNNITLLEAAARKRPQRRELLKDGVNPDLFNEDGLTALHQCCIDDFVDVVRCLLESGANVNACDSELWTPLHAAATCGHTGLVQILVQAGADLLAVNADGNMPYDLCEDEATLELIEVVMAEQGITQEQIDECRAAKERVMLNDVQALIDRGDNLNAKDQQGATLLHVAAANGYLSVGEVLLERRACVDETDADGWTPLHAASCWGQLQMVELLVAHGADLNAKSLLDESPLDVCVDEEVRAKLLELKHKHDAIMKNQDKHKGSLQRRASSASSRGSVKVVRRTSVNERSSLYRREHHKEAMVWQDRGRQDRQAEDEDEDRQTDAELKHMTAASRVQDAHLPYPDNDRGLENGDRDSIIGNGSTFVASTSSVPGELRVGGRRDRSASYQLSPALPNTEPGDTDTMTRDKSHQTLAELKRQRAAAKLQKRQAPVPPLLPATQEEAGPAEQAMQPVYFTPASGDPPLLKLKAPEEEEPANQKEPCCGLILCETEFKTLTRRHAAACSVEECASAACSVEECASAACSAEECAFSGVFGRGVRLGGVFGGGVRLGGVFGRGVRLGGVFGRGVRLQRRRSAPSAACSVEECASAACSVEECASAACSVEECASAACSVEECAFSGVFGRGVRLGGVFGRGVRLGGVFGRGVRLQRRRSAPSAACSVEECASAACSVEECASAACSVEECASAACSVEECASAACSVEECASAACSVEECASAACSVEECVAAACSVEECAFSGVFGGGVRLGGVFGRGVRLGGVFGGGVRRGGVFGGGVRLGGVFGRGVRLGGVFGGGVRRGGVFGGGVRLQRRVRWRSAPRRRVR</sequence>
<feature type="repeat" description="ANK" evidence="3">
    <location>
        <begin position="353"/>
        <end position="385"/>
    </location>
</feature>
<feature type="region of interest" description="Disordered" evidence="4">
    <location>
        <begin position="542"/>
        <end position="571"/>
    </location>
</feature>
<dbReference type="InterPro" id="IPR002110">
    <property type="entry name" value="Ankyrin_rpt"/>
</dbReference>
<keyword evidence="1" id="KW-0677">Repeat</keyword>
<dbReference type="Gene3D" id="1.25.40.20">
    <property type="entry name" value="Ankyrin repeat-containing domain"/>
    <property type="match status" value="3"/>
</dbReference>
<dbReference type="EMBL" id="JAUCMX010000012">
    <property type="protein sequence ID" value="KAK3529190.1"/>
    <property type="molecule type" value="Genomic_DNA"/>
</dbReference>
<dbReference type="PROSITE" id="PS50088">
    <property type="entry name" value="ANK_REPEAT"/>
    <property type="match status" value="6"/>
</dbReference>
<comment type="caution">
    <text evidence="5">The sequence shown here is derived from an EMBL/GenBank/DDBJ whole genome shotgun (WGS) entry which is preliminary data.</text>
</comment>
<evidence type="ECO:0000313" key="6">
    <source>
        <dbReference type="Proteomes" id="UP001274896"/>
    </source>
</evidence>
<dbReference type="InterPro" id="IPR051226">
    <property type="entry name" value="PP1_Regulatory_Subunit"/>
</dbReference>
<dbReference type="PANTHER" id="PTHR24179:SF30">
    <property type="entry name" value="PROTEIN PHOSPHATASE 1 REGULATORY SUBUNIT 16A"/>
    <property type="match status" value="1"/>
</dbReference>
<dbReference type="PRINTS" id="PR01415">
    <property type="entry name" value="ANKYRIN"/>
</dbReference>
<evidence type="ECO:0008006" key="7">
    <source>
        <dbReference type="Google" id="ProtNLM"/>
    </source>
</evidence>
<feature type="repeat" description="ANK" evidence="3">
    <location>
        <begin position="481"/>
        <end position="513"/>
    </location>
</feature>
<feature type="compositionally biased region" description="Basic and acidic residues" evidence="4">
    <location>
        <begin position="691"/>
        <end position="700"/>
    </location>
</feature>
<feature type="compositionally biased region" description="Basic and acidic residues" evidence="4">
    <location>
        <begin position="632"/>
        <end position="644"/>
    </location>
</feature>
<feature type="compositionally biased region" description="Low complexity" evidence="4">
    <location>
        <begin position="554"/>
        <end position="566"/>
    </location>
</feature>
<feature type="compositionally biased region" description="Basic residues" evidence="4">
    <location>
        <begin position="81"/>
        <end position="90"/>
    </location>
</feature>
<feature type="region of interest" description="Disordered" evidence="4">
    <location>
        <begin position="707"/>
        <end position="726"/>
    </location>
</feature>
<feature type="compositionally biased region" description="Basic and acidic residues" evidence="4">
    <location>
        <begin position="590"/>
        <end position="600"/>
    </location>
</feature>
<dbReference type="GO" id="GO:0004857">
    <property type="term" value="F:enzyme inhibitor activity"/>
    <property type="evidence" value="ECO:0007669"/>
    <property type="project" value="TreeGrafter"/>
</dbReference>
<evidence type="ECO:0000256" key="2">
    <source>
        <dbReference type="ARBA" id="ARBA00023043"/>
    </source>
</evidence>
<dbReference type="FunFam" id="1.25.40.20:FF:000198">
    <property type="entry name" value="Myosin binding subunit, isoform P"/>
    <property type="match status" value="1"/>
</dbReference>
<feature type="compositionally biased region" description="Polar residues" evidence="4">
    <location>
        <begin position="647"/>
        <end position="659"/>
    </location>
</feature>
<organism evidence="5 6">
    <name type="scientific">Hemibagrus guttatus</name>
    <dbReference type="NCBI Taxonomy" id="175788"/>
    <lineage>
        <taxon>Eukaryota</taxon>
        <taxon>Metazoa</taxon>
        <taxon>Chordata</taxon>
        <taxon>Craniata</taxon>
        <taxon>Vertebrata</taxon>
        <taxon>Euteleostomi</taxon>
        <taxon>Actinopterygii</taxon>
        <taxon>Neopterygii</taxon>
        <taxon>Teleostei</taxon>
        <taxon>Ostariophysi</taxon>
        <taxon>Siluriformes</taxon>
        <taxon>Bagridae</taxon>
        <taxon>Hemibagrus</taxon>
    </lineage>
</organism>
<feature type="repeat" description="ANK" evidence="3">
    <location>
        <begin position="320"/>
        <end position="352"/>
    </location>
</feature>
<dbReference type="GO" id="GO:0005737">
    <property type="term" value="C:cytoplasm"/>
    <property type="evidence" value="ECO:0007669"/>
    <property type="project" value="TreeGrafter"/>
</dbReference>
<dbReference type="SUPFAM" id="SSF48403">
    <property type="entry name" value="Ankyrin repeat"/>
    <property type="match status" value="2"/>
</dbReference>
<dbReference type="AlphaFoldDB" id="A0AAE0V0Q6"/>
<feature type="repeat" description="ANK" evidence="3">
    <location>
        <begin position="159"/>
        <end position="191"/>
    </location>
</feature>
<keyword evidence="6" id="KW-1185">Reference proteome</keyword>